<keyword evidence="1" id="KW-0812">Transmembrane</keyword>
<dbReference type="AlphaFoldDB" id="A0A834TAJ4"/>
<evidence type="ECO:0000313" key="2">
    <source>
        <dbReference type="EMBL" id="KAF7818593.1"/>
    </source>
</evidence>
<accession>A0A834TAJ4</accession>
<comment type="caution">
    <text evidence="2">The sequence shown here is derived from an EMBL/GenBank/DDBJ whole genome shotgun (WGS) entry which is preliminary data.</text>
</comment>
<name>A0A834TAJ4_9FABA</name>
<keyword evidence="1" id="KW-0472">Membrane</keyword>
<proteinExistence type="predicted"/>
<reference evidence="2" key="1">
    <citation type="submission" date="2020-09" db="EMBL/GenBank/DDBJ databases">
        <title>Genome-Enabled Discovery of Anthraquinone Biosynthesis in Senna tora.</title>
        <authorList>
            <person name="Kang S.-H."/>
            <person name="Pandey R.P."/>
            <person name="Lee C.-M."/>
            <person name="Sim J.-S."/>
            <person name="Jeong J.-T."/>
            <person name="Choi B.-S."/>
            <person name="Jung M."/>
            <person name="Ginzburg D."/>
            <person name="Zhao K."/>
            <person name="Won S.Y."/>
            <person name="Oh T.-J."/>
            <person name="Yu Y."/>
            <person name="Kim N.-H."/>
            <person name="Lee O.R."/>
            <person name="Lee T.-H."/>
            <person name="Bashyal P."/>
            <person name="Kim T.-S."/>
            <person name="Lee W.-H."/>
            <person name="Kawkins C."/>
            <person name="Kim C.-K."/>
            <person name="Kim J.S."/>
            <person name="Ahn B.O."/>
            <person name="Rhee S.Y."/>
            <person name="Sohng J.K."/>
        </authorList>
    </citation>
    <scope>NUCLEOTIDE SEQUENCE</scope>
    <source>
        <tissue evidence="2">Leaf</tissue>
    </source>
</reference>
<organism evidence="2 3">
    <name type="scientific">Senna tora</name>
    <dbReference type="NCBI Taxonomy" id="362788"/>
    <lineage>
        <taxon>Eukaryota</taxon>
        <taxon>Viridiplantae</taxon>
        <taxon>Streptophyta</taxon>
        <taxon>Embryophyta</taxon>
        <taxon>Tracheophyta</taxon>
        <taxon>Spermatophyta</taxon>
        <taxon>Magnoliopsida</taxon>
        <taxon>eudicotyledons</taxon>
        <taxon>Gunneridae</taxon>
        <taxon>Pentapetalae</taxon>
        <taxon>rosids</taxon>
        <taxon>fabids</taxon>
        <taxon>Fabales</taxon>
        <taxon>Fabaceae</taxon>
        <taxon>Caesalpinioideae</taxon>
        <taxon>Cassia clade</taxon>
        <taxon>Senna</taxon>
    </lineage>
</organism>
<evidence type="ECO:0000313" key="3">
    <source>
        <dbReference type="Proteomes" id="UP000634136"/>
    </source>
</evidence>
<dbReference type="Proteomes" id="UP000634136">
    <property type="component" value="Unassembled WGS sequence"/>
</dbReference>
<protein>
    <submittedName>
        <fullName evidence="2">Uncharacterized protein</fullName>
    </submittedName>
</protein>
<keyword evidence="1" id="KW-1133">Transmembrane helix</keyword>
<keyword evidence="3" id="KW-1185">Reference proteome</keyword>
<evidence type="ECO:0000256" key="1">
    <source>
        <dbReference type="SAM" id="Phobius"/>
    </source>
</evidence>
<sequence length="69" mass="8100">MGEWTVKIFLYFEVVGFLLALFYTLRLIIKLKQGEPLDVEIFGNLNIKSKMGVGFVKVMWRQRLSVVLY</sequence>
<feature type="transmembrane region" description="Helical" evidence="1">
    <location>
        <begin position="6"/>
        <end position="25"/>
    </location>
</feature>
<gene>
    <name evidence="2" type="ORF">G2W53_024048</name>
</gene>
<dbReference type="EMBL" id="JAAIUW010000008">
    <property type="protein sequence ID" value="KAF7818593.1"/>
    <property type="molecule type" value="Genomic_DNA"/>
</dbReference>